<feature type="signal peptide" evidence="1">
    <location>
        <begin position="1"/>
        <end position="36"/>
    </location>
</feature>
<dbReference type="EMBL" id="CP036298">
    <property type="protein sequence ID" value="QDV27977.1"/>
    <property type="molecule type" value="Genomic_DNA"/>
</dbReference>
<sequence precursor="true">MKNAPNTQRKAPRFSRRTWGLSAILLAIACSPLSGCGSTDANQREALKFFGITYFNYQQIWKKPPANWDELLKLAPTTELPDDRKLLEQVRQSGYTILWEIDCMTSDAAEVVLAYPPDALDRGGDVLFAEGSVRKMSADELKQRL</sequence>
<dbReference type="PROSITE" id="PS51257">
    <property type="entry name" value="PROKAR_LIPOPROTEIN"/>
    <property type="match status" value="1"/>
</dbReference>
<keyword evidence="1" id="KW-0732">Signal</keyword>
<evidence type="ECO:0000313" key="2">
    <source>
        <dbReference type="EMBL" id="QDV27977.1"/>
    </source>
</evidence>
<protein>
    <recommendedName>
        <fullName evidence="4">DUF4136 domain-containing protein</fullName>
    </recommendedName>
</protein>
<accession>A0A518GHB8</accession>
<proteinExistence type="predicted"/>
<dbReference type="KEGG" id="ahel:Q31a_63700"/>
<evidence type="ECO:0000313" key="3">
    <source>
        <dbReference type="Proteomes" id="UP000318017"/>
    </source>
</evidence>
<organism evidence="2 3">
    <name type="scientific">Aureliella helgolandensis</name>
    <dbReference type="NCBI Taxonomy" id="2527968"/>
    <lineage>
        <taxon>Bacteria</taxon>
        <taxon>Pseudomonadati</taxon>
        <taxon>Planctomycetota</taxon>
        <taxon>Planctomycetia</taxon>
        <taxon>Pirellulales</taxon>
        <taxon>Pirellulaceae</taxon>
        <taxon>Aureliella</taxon>
    </lineage>
</organism>
<keyword evidence="3" id="KW-1185">Reference proteome</keyword>
<gene>
    <name evidence="2" type="ORF">Q31a_63700</name>
</gene>
<dbReference type="Proteomes" id="UP000318017">
    <property type="component" value="Chromosome"/>
</dbReference>
<dbReference type="AlphaFoldDB" id="A0A518GHB8"/>
<dbReference type="RefSeq" id="WP_145086211.1">
    <property type="nucleotide sequence ID" value="NZ_CP036298.1"/>
</dbReference>
<reference evidence="2 3" key="1">
    <citation type="submission" date="2019-02" db="EMBL/GenBank/DDBJ databases">
        <title>Deep-cultivation of Planctomycetes and their phenomic and genomic characterization uncovers novel biology.</title>
        <authorList>
            <person name="Wiegand S."/>
            <person name="Jogler M."/>
            <person name="Boedeker C."/>
            <person name="Pinto D."/>
            <person name="Vollmers J."/>
            <person name="Rivas-Marin E."/>
            <person name="Kohn T."/>
            <person name="Peeters S.H."/>
            <person name="Heuer A."/>
            <person name="Rast P."/>
            <person name="Oberbeckmann S."/>
            <person name="Bunk B."/>
            <person name="Jeske O."/>
            <person name="Meyerdierks A."/>
            <person name="Storesund J.E."/>
            <person name="Kallscheuer N."/>
            <person name="Luecker S."/>
            <person name="Lage O.M."/>
            <person name="Pohl T."/>
            <person name="Merkel B.J."/>
            <person name="Hornburger P."/>
            <person name="Mueller R.-W."/>
            <person name="Bruemmer F."/>
            <person name="Labrenz M."/>
            <person name="Spormann A.M."/>
            <person name="Op den Camp H."/>
            <person name="Overmann J."/>
            <person name="Amann R."/>
            <person name="Jetten M.S.M."/>
            <person name="Mascher T."/>
            <person name="Medema M.H."/>
            <person name="Devos D.P."/>
            <person name="Kaster A.-K."/>
            <person name="Ovreas L."/>
            <person name="Rohde M."/>
            <person name="Galperin M.Y."/>
            <person name="Jogler C."/>
        </authorList>
    </citation>
    <scope>NUCLEOTIDE SEQUENCE [LARGE SCALE GENOMIC DNA]</scope>
    <source>
        <strain evidence="2 3">Q31a</strain>
    </source>
</reference>
<evidence type="ECO:0000256" key="1">
    <source>
        <dbReference type="SAM" id="SignalP"/>
    </source>
</evidence>
<dbReference type="OrthoDB" id="2515880at2"/>
<name>A0A518GHB8_9BACT</name>
<evidence type="ECO:0008006" key="4">
    <source>
        <dbReference type="Google" id="ProtNLM"/>
    </source>
</evidence>
<feature type="chain" id="PRO_5021826875" description="DUF4136 domain-containing protein" evidence="1">
    <location>
        <begin position="37"/>
        <end position="145"/>
    </location>
</feature>